<dbReference type="Pfam" id="PF13568">
    <property type="entry name" value="OMP_b-brl_2"/>
    <property type="match status" value="1"/>
</dbReference>
<dbReference type="AlphaFoldDB" id="A0A923PHT7"/>
<dbReference type="EMBL" id="JACSIT010000098">
    <property type="protein sequence ID" value="MBC6994388.1"/>
    <property type="molecule type" value="Genomic_DNA"/>
</dbReference>
<gene>
    <name evidence="2" type="ORF">H9S92_09450</name>
</gene>
<protein>
    <submittedName>
        <fullName evidence="2">Outer membrane beta-barrel protein</fullName>
    </submittedName>
</protein>
<proteinExistence type="predicted"/>
<dbReference type="Proteomes" id="UP000650081">
    <property type="component" value="Unassembled WGS sequence"/>
</dbReference>
<sequence length="255" mass="27899">MSKNFNPMRSLLLASAFFFCGILSAQFAGDLKFGIQVSPTFSGMNASDNLINRDGTNLGLKLGVLGEYYLSETYSVHTGLGFHFNTGGTLFYEDRFERVNIWQESLDGTLANVPDSIAGGLSYKYDLQFLEIPLGLTLRTREFGYIRYFVRPAVHLGILTQARGSIKNAGFINDSETFDLSKDVNSFNLSWSLGAGIEYSVSDNTALIAGLAYQAGFADLTTDKGTTVVPSGRNPREDDSKGRVNVLVITLGIMF</sequence>
<comment type="caution">
    <text evidence="2">The sequence shown here is derived from an EMBL/GenBank/DDBJ whole genome shotgun (WGS) entry which is preliminary data.</text>
</comment>
<evidence type="ECO:0000259" key="1">
    <source>
        <dbReference type="Pfam" id="PF13568"/>
    </source>
</evidence>
<reference evidence="2" key="1">
    <citation type="submission" date="2020-08" db="EMBL/GenBank/DDBJ databases">
        <title>Lewinella bacteria from marine environments.</title>
        <authorList>
            <person name="Zhong Y."/>
        </authorList>
    </citation>
    <scope>NUCLEOTIDE SEQUENCE</scope>
    <source>
        <strain evidence="2">KCTC 42187</strain>
    </source>
</reference>
<feature type="domain" description="Outer membrane protein beta-barrel" evidence="1">
    <location>
        <begin position="30"/>
        <end position="220"/>
    </location>
</feature>
<organism evidence="2 3">
    <name type="scientific">Neolewinella lacunae</name>
    <dbReference type="NCBI Taxonomy" id="1517758"/>
    <lineage>
        <taxon>Bacteria</taxon>
        <taxon>Pseudomonadati</taxon>
        <taxon>Bacteroidota</taxon>
        <taxon>Saprospiria</taxon>
        <taxon>Saprospirales</taxon>
        <taxon>Lewinellaceae</taxon>
        <taxon>Neolewinella</taxon>
    </lineage>
</organism>
<dbReference type="InterPro" id="IPR025665">
    <property type="entry name" value="Beta-barrel_OMP_2"/>
</dbReference>
<name>A0A923PHT7_9BACT</name>
<accession>A0A923PHT7</accession>
<dbReference type="RefSeq" id="WP_187466465.1">
    <property type="nucleotide sequence ID" value="NZ_JACSIT010000098.1"/>
</dbReference>
<evidence type="ECO:0000313" key="2">
    <source>
        <dbReference type="EMBL" id="MBC6994388.1"/>
    </source>
</evidence>
<dbReference type="Gene3D" id="2.40.160.60">
    <property type="entry name" value="Outer membrane protein transport protein (OMPP1/FadL/TodX)"/>
    <property type="match status" value="1"/>
</dbReference>
<evidence type="ECO:0000313" key="3">
    <source>
        <dbReference type="Proteomes" id="UP000650081"/>
    </source>
</evidence>
<keyword evidence="3" id="KW-1185">Reference proteome</keyword>